<evidence type="ECO:0000259" key="7">
    <source>
        <dbReference type="PROSITE" id="PS50850"/>
    </source>
</evidence>
<feature type="transmembrane region" description="Helical" evidence="6">
    <location>
        <begin position="102"/>
        <end position="120"/>
    </location>
</feature>
<feature type="transmembrane region" description="Helical" evidence="6">
    <location>
        <begin position="330"/>
        <end position="349"/>
    </location>
</feature>
<feature type="transmembrane region" description="Helical" evidence="6">
    <location>
        <begin position="265"/>
        <end position="284"/>
    </location>
</feature>
<dbReference type="PANTHER" id="PTHR42718:SF9">
    <property type="entry name" value="MAJOR FACILITATOR SUPERFAMILY MULTIDRUG TRANSPORTER MFSC"/>
    <property type="match status" value="1"/>
</dbReference>
<keyword evidence="9" id="KW-1185">Reference proteome</keyword>
<feature type="transmembrane region" description="Helical" evidence="6">
    <location>
        <begin position="132"/>
        <end position="153"/>
    </location>
</feature>
<keyword evidence="4 6" id="KW-1133">Transmembrane helix</keyword>
<feature type="transmembrane region" description="Helical" evidence="6">
    <location>
        <begin position="395"/>
        <end position="417"/>
    </location>
</feature>
<reference evidence="8" key="1">
    <citation type="submission" date="2022-10" db="EMBL/GenBank/DDBJ databases">
        <title>The WGS of Solirubrobacter sp. CPCC 204708.</title>
        <authorList>
            <person name="Jiang Z."/>
        </authorList>
    </citation>
    <scope>NUCLEOTIDE SEQUENCE</scope>
    <source>
        <strain evidence="8">CPCC 204708</strain>
    </source>
</reference>
<comment type="subcellular location">
    <subcellularLocation>
        <location evidence="1">Cell membrane</location>
        <topology evidence="1">Multi-pass membrane protein</topology>
    </subcellularLocation>
</comment>
<evidence type="ECO:0000256" key="6">
    <source>
        <dbReference type="SAM" id="Phobius"/>
    </source>
</evidence>
<dbReference type="InterPro" id="IPR001958">
    <property type="entry name" value="Tet-R_TetA/multi-R_MdtG-like"/>
</dbReference>
<dbReference type="InterPro" id="IPR036259">
    <property type="entry name" value="MFS_trans_sf"/>
</dbReference>
<feature type="transmembrane region" description="Helical" evidence="6">
    <location>
        <begin position="361"/>
        <end position="383"/>
    </location>
</feature>
<dbReference type="PROSITE" id="PS50850">
    <property type="entry name" value="MFS"/>
    <property type="match status" value="1"/>
</dbReference>
<sequence>MNAAPSQRPTPVLLTLTGAGIAFALSQTLVVPALPALAQEFEASPSAVSWVLTGFLVSASIATPIAGKLGDLYGKGRVLTAIMVIFAIGAVINALAPSVEVLIAGRVLQGVAGGVFPLAFGIIRDTFPRDQVATGIAIISAVFGIGGGIGLPLSGLIVDHLNLDWLFWISLIALPVAYLVHRFVPPSPPVENAKVDWLGAVVLSLGLAAILLGVSQAGEWGWGSAENVGSILGGLALIGVFVWIETRVRQPLIDMAVLRKPAVAFTNLTGFLVGVAMFSSFLTFPQFAQAPESTGYGFGFSVTAAGFLMLPTALAQLAAGPPAAKLGERIGFRSVLTLGAILITLSFLINTFAHEHPWELVIGGMLMGVGITFGFAAMANLIVDAVPQSEVGIATGINTVMRTVGGSFGAAIVTAILTSGTTPLPSEDLYTTAFAFSAVAGFIAVLASLLIPRGPRMQPAPAT</sequence>
<dbReference type="SUPFAM" id="SSF103473">
    <property type="entry name" value="MFS general substrate transporter"/>
    <property type="match status" value="1"/>
</dbReference>
<feature type="domain" description="Major facilitator superfamily (MFS) profile" evidence="7">
    <location>
        <begin position="12"/>
        <end position="456"/>
    </location>
</feature>
<accession>A0ABT4REC6</accession>
<name>A0ABT4REC6_9ACTN</name>
<evidence type="ECO:0000256" key="3">
    <source>
        <dbReference type="ARBA" id="ARBA00022692"/>
    </source>
</evidence>
<feature type="transmembrane region" description="Helical" evidence="6">
    <location>
        <begin position="48"/>
        <end position="66"/>
    </location>
</feature>
<dbReference type="InterPro" id="IPR020846">
    <property type="entry name" value="MFS_dom"/>
</dbReference>
<dbReference type="PANTHER" id="PTHR42718">
    <property type="entry name" value="MAJOR FACILITATOR SUPERFAMILY MULTIDRUG TRANSPORTER MFSC"/>
    <property type="match status" value="1"/>
</dbReference>
<gene>
    <name evidence="8" type="ORF">OJ962_05155</name>
</gene>
<evidence type="ECO:0000256" key="1">
    <source>
        <dbReference type="ARBA" id="ARBA00004651"/>
    </source>
</evidence>
<dbReference type="InterPro" id="IPR011701">
    <property type="entry name" value="MFS"/>
</dbReference>
<feature type="transmembrane region" description="Helical" evidence="6">
    <location>
        <begin position="296"/>
        <end position="318"/>
    </location>
</feature>
<dbReference type="CDD" id="cd17504">
    <property type="entry name" value="MFS_MMR_MDR_like"/>
    <property type="match status" value="1"/>
</dbReference>
<dbReference type="RefSeq" id="WP_202953744.1">
    <property type="nucleotide sequence ID" value="NZ_JAPCID010000006.1"/>
</dbReference>
<keyword evidence="5 6" id="KW-0472">Membrane</keyword>
<organism evidence="8 9">
    <name type="scientific">Solirubrobacter deserti</name>
    <dbReference type="NCBI Taxonomy" id="2282478"/>
    <lineage>
        <taxon>Bacteria</taxon>
        <taxon>Bacillati</taxon>
        <taxon>Actinomycetota</taxon>
        <taxon>Thermoleophilia</taxon>
        <taxon>Solirubrobacterales</taxon>
        <taxon>Solirubrobacteraceae</taxon>
        <taxon>Solirubrobacter</taxon>
    </lineage>
</organism>
<dbReference type="EMBL" id="JAPCID010000006">
    <property type="protein sequence ID" value="MDA0136878.1"/>
    <property type="molecule type" value="Genomic_DNA"/>
</dbReference>
<feature type="transmembrane region" description="Helical" evidence="6">
    <location>
        <begin position="165"/>
        <end position="184"/>
    </location>
</feature>
<dbReference type="PRINTS" id="PR01035">
    <property type="entry name" value="TCRTETA"/>
</dbReference>
<feature type="transmembrane region" description="Helical" evidence="6">
    <location>
        <begin position="227"/>
        <end position="244"/>
    </location>
</feature>
<evidence type="ECO:0000256" key="5">
    <source>
        <dbReference type="ARBA" id="ARBA00023136"/>
    </source>
</evidence>
<keyword evidence="2" id="KW-0813">Transport</keyword>
<dbReference type="Gene3D" id="1.20.1250.20">
    <property type="entry name" value="MFS general substrate transporter like domains"/>
    <property type="match status" value="1"/>
</dbReference>
<evidence type="ECO:0000256" key="2">
    <source>
        <dbReference type="ARBA" id="ARBA00022448"/>
    </source>
</evidence>
<proteinExistence type="predicted"/>
<feature type="transmembrane region" description="Helical" evidence="6">
    <location>
        <begin position="196"/>
        <end position="215"/>
    </location>
</feature>
<dbReference type="Gene3D" id="1.20.1720.10">
    <property type="entry name" value="Multidrug resistance protein D"/>
    <property type="match status" value="1"/>
</dbReference>
<dbReference type="Proteomes" id="UP001147700">
    <property type="component" value="Unassembled WGS sequence"/>
</dbReference>
<evidence type="ECO:0000313" key="8">
    <source>
        <dbReference type="EMBL" id="MDA0136878.1"/>
    </source>
</evidence>
<keyword evidence="3 6" id="KW-0812">Transmembrane</keyword>
<feature type="transmembrane region" description="Helical" evidence="6">
    <location>
        <begin position="429"/>
        <end position="451"/>
    </location>
</feature>
<evidence type="ECO:0000313" key="9">
    <source>
        <dbReference type="Proteomes" id="UP001147700"/>
    </source>
</evidence>
<evidence type="ECO:0000256" key="4">
    <source>
        <dbReference type="ARBA" id="ARBA00022989"/>
    </source>
</evidence>
<protein>
    <submittedName>
        <fullName evidence="8">MFS transporter</fullName>
    </submittedName>
</protein>
<feature type="transmembrane region" description="Helical" evidence="6">
    <location>
        <begin position="78"/>
        <end position="96"/>
    </location>
</feature>
<dbReference type="Pfam" id="PF07690">
    <property type="entry name" value="MFS_1"/>
    <property type="match status" value="1"/>
</dbReference>
<comment type="caution">
    <text evidence="8">The sequence shown here is derived from an EMBL/GenBank/DDBJ whole genome shotgun (WGS) entry which is preliminary data.</text>
</comment>